<dbReference type="PANTHER" id="PTHR45138">
    <property type="entry name" value="REGULATORY COMPONENTS OF SENSORY TRANSDUCTION SYSTEM"/>
    <property type="match status" value="1"/>
</dbReference>
<evidence type="ECO:0000256" key="2">
    <source>
        <dbReference type="ARBA" id="ARBA00012528"/>
    </source>
</evidence>
<keyword evidence="7" id="KW-1185">Reference proteome</keyword>
<feature type="transmembrane region" description="Helical" evidence="4">
    <location>
        <begin position="6"/>
        <end position="26"/>
    </location>
</feature>
<dbReference type="EC" id="2.7.7.65" evidence="2"/>
<feature type="transmembrane region" description="Helical" evidence="4">
    <location>
        <begin position="116"/>
        <end position="138"/>
    </location>
</feature>
<evidence type="ECO:0000256" key="1">
    <source>
        <dbReference type="ARBA" id="ARBA00001946"/>
    </source>
</evidence>
<feature type="transmembrane region" description="Helical" evidence="4">
    <location>
        <begin position="38"/>
        <end position="59"/>
    </location>
</feature>
<keyword evidence="4" id="KW-0812">Transmembrane</keyword>
<dbReference type="AlphaFoldDB" id="A0A0S2KBU5"/>
<accession>A0A0S2KBU5</accession>
<organism evidence="6 7">
    <name type="scientific">Pseudohongiella spirulinae</name>
    <dbReference type="NCBI Taxonomy" id="1249552"/>
    <lineage>
        <taxon>Bacteria</taxon>
        <taxon>Pseudomonadati</taxon>
        <taxon>Pseudomonadota</taxon>
        <taxon>Gammaproteobacteria</taxon>
        <taxon>Pseudomonadales</taxon>
        <taxon>Pseudohongiellaceae</taxon>
        <taxon>Pseudohongiella</taxon>
    </lineage>
</organism>
<dbReference type="FunFam" id="3.30.70.270:FF:000001">
    <property type="entry name" value="Diguanylate cyclase domain protein"/>
    <property type="match status" value="1"/>
</dbReference>
<proteinExistence type="predicted"/>
<dbReference type="SUPFAM" id="SSF55073">
    <property type="entry name" value="Nucleotide cyclase"/>
    <property type="match status" value="1"/>
</dbReference>
<dbReference type="STRING" id="1249552.PS2015_1122"/>
<dbReference type="Gene3D" id="3.30.70.270">
    <property type="match status" value="1"/>
</dbReference>
<feature type="transmembrane region" description="Helical" evidence="4">
    <location>
        <begin position="150"/>
        <end position="172"/>
    </location>
</feature>
<feature type="domain" description="GGDEF" evidence="5">
    <location>
        <begin position="252"/>
        <end position="374"/>
    </location>
</feature>
<comment type="cofactor">
    <cofactor evidence="1">
        <name>Mg(2+)</name>
        <dbReference type="ChEBI" id="CHEBI:18420"/>
    </cofactor>
</comment>
<dbReference type="NCBIfam" id="TIGR00254">
    <property type="entry name" value="GGDEF"/>
    <property type="match status" value="1"/>
</dbReference>
<sequence>MSGQLLISLLSPSIGALFFAAFYLLWRNQPKLNYSLSAALGFLLSAAGFIVQDILPAWPYELHRIASNFGFLAGVCAFMAAPLQRRHIPIPVRSIILLIIATMTALFWFLTIQPNLAARIAIMSVSLVVPVAVTLILLLRVSDQRYSDRLILGVVWFTLLLSMLRPVVAFLLPQSFGNYTALEQSTYWGMVHFSYVMMSVTLAIVLFVAIALDLIDELHHQATTDSLSGLLNRRGFESAANSALTVSNPKRQFKALMIADLDHFKSINDSFGHAAGDQVIKSIARHIQVIAGDTAICGRIGGEEFAILLPDHDETMAADIAESIRRDFDSLTTISIGLVISEQPATLSSLLGVADKALYAAKKNGRNQVFILHHSLEDQEA</sequence>
<dbReference type="GO" id="GO:0052621">
    <property type="term" value="F:diguanylate cyclase activity"/>
    <property type="evidence" value="ECO:0007669"/>
    <property type="project" value="UniProtKB-EC"/>
</dbReference>
<dbReference type="Proteomes" id="UP000065641">
    <property type="component" value="Chromosome"/>
</dbReference>
<evidence type="ECO:0000256" key="4">
    <source>
        <dbReference type="SAM" id="Phobius"/>
    </source>
</evidence>
<gene>
    <name evidence="6" type="ORF">PS2015_1122</name>
</gene>
<feature type="transmembrane region" description="Helical" evidence="4">
    <location>
        <begin position="192"/>
        <end position="212"/>
    </location>
</feature>
<keyword evidence="4" id="KW-1133">Transmembrane helix</keyword>
<comment type="catalytic activity">
    <reaction evidence="3">
        <text>2 GTP = 3',3'-c-di-GMP + 2 diphosphate</text>
        <dbReference type="Rhea" id="RHEA:24898"/>
        <dbReference type="ChEBI" id="CHEBI:33019"/>
        <dbReference type="ChEBI" id="CHEBI:37565"/>
        <dbReference type="ChEBI" id="CHEBI:58805"/>
        <dbReference type="EC" id="2.7.7.65"/>
    </reaction>
</comment>
<dbReference type="InterPro" id="IPR000160">
    <property type="entry name" value="GGDEF_dom"/>
</dbReference>
<name>A0A0S2KBU5_9GAMM</name>
<protein>
    <recommendedName>
        <fullName evidence="2">diguanylate cyclase</fullName>
        <ecNumber evidence="2">2.7.7.65</ecNumber>
    </recommendedName>
</protein>
<dbReference type="EMBL" id="CP013189">
    <property type="protein sequence ID" value="ALO45784.1"/>
    <property type="molecule type" value="Genomic_DNA"/>
</dbReference>
<dbReference type="CDD" id="cd01949">
    <property type="entry name" value="GGDEF"/>
    <property type="match status" value="1"/>
</dbReference>
<dbReference type="Pfam" id="PF00990">
    <property type="entry name" value="GGDEF"/>
    <property type="match status" value="1"/>
</dbReference>
<evidence type="ECO:0000313" key="7">
    <source>
        <dbReference type="Proteomes" id="UP000065641"/>
    </source>
</evidence>
<evidence type="ECO:0000313" key="6">
    <source>
        <dbReference type="EMBL" id="ALO45784.1"/>
    </source>
</evidence>
<dbReference type="SMART" id="SM00267">
    <property type="entry name" value="GGDEF"/>
    <property type="match status" value="1"/>
</dbReference>
<feature type="transmembrane region" description="Helical" evidence="4">
    <location>
        <begin position="65"/>
        <end position="83"/>
    </location>
</feature>
<dbReference type="PROSITE" id="PS50887">
    <property type="entry name" value="GGDEF"/>
    <property type="match status" value="1"/>
</dbReference>
<reference evidence="6 7" key="1">
    <citation type="submission" date="2015-11" db="EMBL/GenBank/DDBJ databases">
        <authorList>
            <person name="Zhang Y."/>
            <person name="Guo Z."/>
        </authorList>
    </citation>
    <scope>NUCLEOTIDE SEQUENCE [LARGE SCALE GENOMIC DNA]</scope>
    <source>
        <strain evidence="6 7">KCTC 32221</strain>
    </source>
</reference>
<dbReference type="InterPro" id="IPR043128">
    <property type="entry name" value="Rev_trsase/Diguanyl_cyclase"/>
</dbReference>
<dbReference type="InterPro" id="IPR029787">
    <property type="entry name" value="Nucleotide_cyclase"/>
</dbReference>
<dbReference type="KEGG" id="pspi:PS2015_1122"/>
<keyword evidence="4" id="KW-0472">Membrane</keyword>
<feature type="transmembrane region" description="Helical" evidence="4">
    <location>
        <begin position="90"/>
        <end position="110"/>
    </location>
</feature>
<dbReference type="PANTHER" id="PTHR45138:SF9">
    <property type="entry name" value="DIGUANYLATE CYCLASE DGCM-RELATED"/>
    <property type="match status" value="1"/>
</dbReference>
<dbReference type="InterPro" id="IPR050469">
    <property type="entry name" value="Diguanylate_Cyclase"/>
</dbReference>
<evidence type="ECO:0000256" key="3">
    <source>
        <dbReference type="ARBA" id="ARBA00034247"/>
    </source>
</evidence>
<evidence type="ECO:0000259" key="5">
    <source>
        <dbReference type="PROSITE" id="PS50887"/>
    </source>
</evidence>